<proteinExistence type="predicted"/>
<keyword evidence="4" id="KW-1185">Reference proteome</keyword>
<evidence type="ECO:0000313" key="4">
    <source>
        <dbReference type="Proteomes" id="UP000189970"/>
    </source>
</evidence>
<accession>A0A1V4DIL4</accession>
<protein>
    <recommendedName>
        <fullName evidence="2">WxL domain-containing protein</fullName>
    </recommendedName>
</protein>
<gene>
    <name evidence="3" type="ORF">BW731_07625</name>
</gene>
<dbReference type="RefSeq" id="WP_158080178.1">
    <property type="nucleotide sequence ID" value="NZ_MVAB01000001.1"/>
</dbReference>
<evidence type="ECO:0000259" key="2">
    <source>
        <dbReference type="Pfam" id="PF13731"/>
    </source>
</evidence>
<organism evidence="3 4">
    <name type="scientific">Vagococcus martis</name>
    <dbReference type="NCBI Taxonomy" id="1768210"/>
    <lineage>
        <taxon>Bacteria</taxon>
        <taxon>Bacillati</taxon>
        <taxon>Bacillota</taxon>
        <taxon>Bacilli</taxon>
        <taxon>Lactobacillales</taxon>
        <taxon>Enterococcaceae</taxon>
        <taxon>Vagococcus</taxon>
    </lineage>
</organism>
<feature type="chain" id="PRO_5012528067" description="WxL domain-containing protein" evidence="1">
    <location>
        <begin position="25"/>
        <end position="266"/>
    </location>
</feature>
<dbReference type="EMBL" id="MVAB01000001">
    <property type="protein sequence ID" value="OPF88050.1"/>
    <property type="molecule type" value="Genomic_DNA"/>
</dbReference>
<dbReference type="Pfam" id="PF13731">
    <property type="entry name" value="WxL"/>
    <property type="match status" value="1"/>
</dbReference>
<feature type="signal peptide" evidence="1">
    <location>
        <begin position="1"/>
        <end position="24"/>
    </location>
</feature>
<comment type="caution">
    <text evidence="3">The sequence shown here is derived from an EMBL/GenBank/DDBJ whole genome shotgun (WGS) entry which is preliminary data.</text>
</comment>
<dbReference type="Proteomes" id="UP000189970">
    <property type="component" value="Unassembled WGS sequence"/>
</dbReference>
<sequence length="266" mass="29426">MNKKIISGLLFLTLIQSTTKLTYAADAKNTTGNGIVQYEVNDEKTVPVDPEHPEEAINVPESEYTSTSGLLRFDFIPNLHFGAQAISSKDSVYEVNAQLFSDTRSARPNHVQITDNRGEISGWELSVKQDTQFYSDDDKKEELKGVILSFDKQWANSTMSKEYSPTIVKDAIKIEQIGASYPIAKAEPGKGAGTWEIVFGSTGEIEGIEKTLTPLLNAEGQPVTNPLFNNNGVYKNSAIRLFVPSKSTKHPAKYKTELTWTLSELT</sequence>
<dbReference type="AlphaFoldDB" id="A0A1V4DIL4"/>
<feature type="domain" description="WxL" evidence="2">
    <location>
        <begin position="26"/>
        <end position="264"/>
    </location>
</feature>
<dbReference type="InterPro" id="IPR027994">
    <property type="entry name" value="WxL_dom"/>
</dbReference>
<keyword evidence="1" id="KW-0732">Signal</keyword>
<name>A0A1V4DIL4_9ENTE</name>
<evidence type="ECO:0000313" key="3">
    <source>
        <dbReference type="EMBL" id="OPF88050.1"/>
    </source>
</evidence>
<evidence type="ECO:0000256" key="1">
    <source>
        <dbReference type="SAM" id="SignalP"/>
    </source>
</evidence>
<reference evidence="3 4" key="1">
    <citation type="submission" date="2017-02" db="EMBL/GenBank/DDBJ databases">
        <title>Vagococcus cremeus sp. nov., isolated from the small intestine of a marten, Martes flavigula.</title>
        <authorList>
            <person name="Tak E.J."/>
            <person name="Bae J.-W."/>
        </authorList>
    </citation>
    <scope>NUCLEOTIDE SEQUENCE [LARGE SCALE GENOMIC DNA]</scope>
    <source>
        <strain evidence="3 4">D7T301</strain>
    </source>
</reference>